<dbReference type="GO" id="GO:0022857">
    <property type="term" value="F:transmembrane transporter activity"/>
    <property type="evidence" value="ECO:0007669"/>
    <property type="project" value="TreeGrafter"/>
</dbReference>
<dbReference type="InterPro" id="IPR015854">
    <property type="entry name" value="ABC_transpr_LolD-like"/>
</dbReference>
<protein>
    <submittedName>
        <fullName evidence="5">ABC transporter, ATP-binding protein</fullName>
    </submittedName>
</protein>
<accession>A0A3B1DJE0</accession>
<dbReference type="PANTHER" id="PTHR24220">
    <property type="entry name" value="IMPORT ATP-BINDING PROTEIN"/>
    <property type="match status" value="1"/>
</dbReference>
<feature type="domain" description="ABC transporter" evidence="4">
    <location>
        <begin position="7"/>
        <end position="236"/>
    </location>
</feature>
<dbReference type="CDD" id="cd03255">
    <property type="entry name" value="ABC_MJ0796_LolCDE_FtsE"/>
    <property type="match status" value="1"/>
</dbReference>
<dbReference type="GO" id="GO:0005524">
    <property type="term" value="F:ATP binding"/>
    <property type="evidence" value="ECO:0007669"/>
    <property type="project" value="UniProtKB-KW"/>
</dbReference>
<keyword evidence="3 5" id="KW-0067">ATP-binding</keyword>
<evidence type="ECO:0000313" key="5">
    <source>
        <dbReference type="EMBL" id="VAX40812.1"/>
    </source>
</evidence>
<dbReference type="GO" id="GO:0005886">
    <property type="term" value="C:plasma membrane"/>
    <property type="evidence" value="ECO:0007669"/>
    <property type="project" value="TreeGrafter"/>
</dbReference>
<dbReference type="PANTHER" id="PTHR24220:SF86">
    <property type="entry name" value="ABC TRANSPORTER ABCH.1"/>
    <property type="match status" value="1"/>
</dbReference>
<dbReference type="EMBL" id="UOGK01000447">
    <property type="protein sequence ID" value="VAX40812.1"/>
    <property type="molecule type" value="Genomic_DNA"/>
</dbReference>
<evidence type="ECO:0000256" key="3">
    <source>
        <dbReference type="ARBA" id="ARBA00022840"/>
    </source>
</evidence>
<keyword evidence="2" id="KW-0547">Nucleotide-binding</keyword>
<dbReference type="PROSITE" id="PS50893">
    <property type="entry name" value="ABC_TRANSPORTER_2"/>
    <property type="match status" value="1"/>
</dbReference>
<keyword evidence="1" id="KW-0813">Transport</keyword>
<dbReference type="Gene3D" id="3.40.50.300">
    <property type="entry name" value="P-loop containing nucleotide triphosphate hydrolases"/>
    <property type="match status" value="1"/>
</dbReference>
<evidence type="ECO:0000256" key="2">
    <source>
        <dbReference type="ARBA" id="ARBA00022741"/>
    </source>
</evidence>
<organism evidence="5">
    <name type="scientific">hydrothermal vent metagenome</name>
    <dbReference type="NCBI Taxonomy" id="652676"/>
    <lineage>
        <taxon>unclassified sequences</taxon>
        <taxon>metagenomes</taxon>
        <taxon>ecological metagenomes</taxon>
    </lineage>
</organism>
<dbReference type="AlphaFoldDB" id="A0A3B1DJE0"/>
<dbReference type="InterPro" id="IPR017911">
    <property type="entry name" value="MacB-like_ATP-bd"/>
</dbReference>
<evidence type="ECO:0000256" key="1">
    <source>
        <dbReference type="ARBA" id="ARBA00022448"/>
    </source>
</evidence>
<evidence type="ECO:0000259" key="4">
    <source>
        <dbReference type="PROSITE" id="PS50893"/>
    </source>
</evidence>
<dbReference type="SMART" id="SM00382">
    <property type="entry name" value="AAA"/>
    <property type="match status" value="1"/>
</dbReference>
<sequence>MTHPPAIETIGLTKIYGSGNTEVVALREASMTIGRGEVVALLGPSGAGKSTLLSAVGLINPPTRGEIKIDGQVVMRGPRALVDVRRFRRERLGFIFQKSNLIPFLTALENVLVALAISGQEGRVARRRAMELLGSLGIDDRAKNLPSALSGGQQQRVAIARALANRPSLLLADEPTAALDSTLGRQVMELFREVGHENQAGVLVVTHDQRALDVFDRTLLLEDGVLMENNKTHETT</sequence>
<dbReference type="InterPro" id="IPR027417">
    <property type="entry name" value="P-loop_NTPase"/>
</dbReference>
<gene>
    <name evidence="5" type="ORF">MNBD_PLANCTO03-569</name>
</gene>
<dbReference type="GO" id="GO:0016887">
    <property type="term" value="F:ATP hydrolysis activity"/>
    <property type="evidence" value="ECO:0007669"/>
    <property type="project" value="InterPro"/>
</dbReference>
<dbReference type="Pfam" id="PF00005">
    <property type="entry name" value="ABC_tran"/>
    <property type="match status" value="1"/>
</dbReference>
<proteinExistence type="predicted"/>
<name>A0A3B1DJE0_9ZZZZ</name>
<dbReference type="InterPro" id="IPR003439">
    <property type="entry name" value="ABC_transporter-like_ATP-bd"/>
</dbReference>
<dbReference type="InterPro" id="IPR017871">
    <property type="entry name" value="ABC_transporter-like_CS"/>
</dbReference>
<reference evidence="5" key="1">
    <citation type="submission" date="2018-06" db="EMBL/GenBank/DDBJ databases">
        <authorList>
            <person name="Zhirakovskaya E."/>
        </authorList>
    </citation>
    <scope>NUCLEOTIDE SEQUENCE</scope>
</reference>
<dbReference type="InterPro" id="IPR003593">
    <property type="entry name" value="AAA+_ATPase"/>
</dbReference>
<dbReference type="PROSITE" id="PS00211">
    <property type="entry name" value="ABC_TRANSPORTER_1"/>
    <property type="match status" value="1"/>
</dbReference>
<dbReference type="SUPFAM" id="SSF52540">
    <property type="entry name" value="P-loop containing nucleoside triphosphate hydrolases"/>
    <property type="match status" value="1"/>
</dbReference>